<feature type="transmembrane region" description="Helical" evidence="8">
    <location>
        <begin position="135"/>
        <end position="156"/>
    </location>
</feature>
<feature type="transmembrane region" description="Helical" evidence="8">
    <location>
        <begin position="35"/>
        <end position="59"/>
    </location>
</feature>
<feature type="transmembrane region" description="Helical" evidence="8">
    <location>
        <begin position="168"/>
        <end position="185"/>
    </location>
</feature>
<evidence type="ECO:0000256" key="5">
    <source>
        <dbReference type="ARBA" id="ARBA00023065"/>
    </source>
</evidence>
<keyword evidence="1 8" id="KW-0813">Transport</keyword>
<keyword evidence="9" id="KW-0732">Signal</keyword>
<organism evidence="10 11">
    <name type="scientific">Proteobacteria bacterium 228</name>
    <dbReference type="NCBI Taxonomy" id="2083153"/>
    <lineage>
        <taxon>Bacteria</taxon>
        <taxon>Pseudomonadati</taxon>
        <taxon>Pseudomonadota</taxon>
    </lineage>
</organism>
<reference evidence="10 11" key="1">
    <citation type="submission" date="2018-02" db="EMBL/GenBank/DDBJ databases">
        <title>novel marine gammaproteobacteria from coastal saline agro ecosystem.</title>
        <authorList>
            <person name="Krishnan R."/>
            <person name="Ramesh Kumar N."/>
        </authorList>
    </citation>
    <scope>NUCLEOTIDE SEQUENCE [LARGE SCALE GENOMIC DNA]</scope>
    <source>
        <strain evidence="10 11">228</strain>
    </source>
</reference>
<dbReference type="InterPro" id="IPR003810">
    <property type="entry name" value="Mntp/YtaF"/>
</dbReference>
<evidence type="ECO:0000256" key="8">
    <source>
        <dbReference type="HAMAP-Rule" id="MF_01521"/>
    </source>
</evidence>
<dbReference type="AlphaFoldDB" id="A0A2S5KRX6"/>
<name>A0A2S5KRX6_9PROT</name>
<evidence type="ECO:0000256" key="9">
    <source>
        <dbReference type="SAM" id="SignalP"/>
    </source>
</evidence>
<sequence>MSFISILLIAFAMSTDAFAVAVGKGISAQDHRFSHALKTGLLFGVIEGITPVIGWLLGLGTSRFISEWDHWIAFTVLSLLGLRMCWAGFNEEVCEVESDTPAVAQPIWMLCLSAVATSIDALAVGVSLAFVQVNIAVAAVAIGCATTIMVTIGMLLGKKLGCVIGQRAEAVGGIVLIIIGSVILYEHLSGSA</sequence>
<comment type="caution">
    <text evidence="10">The sequence shown here is derived from an EMBL/GenBank/DDBJ whole genome shotgun (WGS) entry which is preliminary data.</text>
</comment>
<feature type="transmembrane region" description="Helical" evidence="8">
    <location>
        <begin position="71"/>
        <end position="89"/>
    </location>
</feature>
<gene>
    <name evidence="8" type="primary">mntP</name>
    <name evidence="10" type="ORF">C4K68_10335</name>
</gene>
<keyword evidence="2 8" id="KW-1003">Cell membrane</keyword>
<protein>
    <recommendedName>
        <fullName evidence="8">Putative manganese efflux pump MntP</fullName>
    </recommendedName>
</protein>
<dbReference type="Proteomes" id="UP000238196">
    <property type="component" value="Unassembled WGS sequence"/>
</dbReference>
<keyword evidence="4 8" id="KW-1133">Transmembrane helix</keyword>
<comment type="subcellular location">
    <subcellularLocation>
        <location evidence="8">Cell membrane</location>
        <topology evidence="8">Multi-pass membrane protein</topology>
    </subcellularLocation>
</comment>
<evidence type="ECO:0000256" key="6">
    <source>
        <dbReference type="ARBA" id="ARBA00023136"/>
    </source>
</evidence>
<dbReference type="OrthoDB" id="9811590at2"/>
<evidence type="ECO:0000256" key="7">
    <source>
        <dbReference type="ARBA" id="ARBA00023211"/>
    </source>
</evidence>
<accession>A0A2S5KRX6</accession>
<dbReference type="HAMAP" id="MF_01521">
    <property type="entry name" value="MntP_pump"/>
    <property type="match status" value="1"/>
</dbReference>
<feature type="chain" id="PRO_5015683668" description="Putative manganese efflux pump MntP" evidence="9">
    <location>
        <begin position="20"/>
        <end position="192"/>
    </location>
</feature>
<dbReference type="Pfam" id="PF02659">
    <property type="entry name" value="Mntp"/>
    <property type="match status" value="1"/>
</dbReference>
<evidence type="ECO:0000313" key="11">
    <source>
        <dbReference type="Proteomes" id="UP000238196"/>
    </source>
</evidence>
<keyword evidence="7 8" id="KW-0464">Manganese</keyword>
<proteinExistence type="inferred from homology"/>
<evidence type="ECO:0000313" key="10">
    <source>
        <dbReference type="EMBL" id="PPC77480.1"/>
    </source>
</evidence>
<feature type="signal peptide" evidence="9">
    <location>
        <begin position="1"/>
        <end position="19"/>
    </location>
</feature>
<keyword evidence="5 8" id="KW-0406">Ion transport</keyword>
<evidence type="ECO:0000256" key="2">
    <source>
        <dbReference type="ARBA" id="ARBA00022475"/>
    </source>
</evidence>
<dbReference type="PANTHER" id="PTHR35529:SF1">
    <property type="entry name" value="MANGANESE EFFLUX PUMP MNTP-RELATED"/>
    <property type="match status" value="1"/>
</dbReference>
<keyword evidence="3 8" id="KW-0812">Transmembrane</keyword>
<dbReference type="GO" id="GO:0005886">
    <property type="term" value="C:plasma membrane"/>
    <property type="evidence" value="ECO:0007669"/>
    <property type="project" value="UniProtKB-SubCell"/>
</dbReference>
<comment type="function">
    <text evidence="8">Probably functions as a manganese efflux pump.</text>
</comment>
<evidence type="ECO:0000256" key="3">
    <source>
        <dbReference type="ARBA" id="ARBA00022692"/>
    </source>
</evidence>
<dbReference type="EMBL" id="PRLP01000033">
    <property type="protein sequence ID" value="PPC77480.1"/>
    <property type="molecule type" value="Genomic_DNA"/>
</dbReference>
<evidence type="ECO:0000256" key="4">
    <source>
        <dbReference type="ARBA" id="ARBA00022989"/>
    </source>
</evidence>
<keyword evidence="6 8" id="KW-0472">Membrane</keyword>
<dbReference type="PANTHER" id="PTHR35529">
    <property type="entry name" value="MANGANESE EFFLUX PUMP MNTP-RELATED"/>
    <property type="match status" value="1"/>
</dbReference>
<dbReference type="GO" id="GO:0005384">
    <property type="term" value="F:manganese ion transmembrane transporter activity"/>
    <property type="evidence" value="ECO:0007669"/>
    <property type="project" value="UniProtKB-UniRule"/>
</dbReference>
<dbReference type="InterPro" id="IPR022929">
    <property type="entry name" value="Put_MntP"/>
</dbReference>
<comment type="caution">
    <text evidence="8">Lacks conserved residue(s) required for the propagation of feature annotation.</text>
</comment>
<comment type="similarity">
    <text evidence="8">Belongs to the MntP (TC 9.B.29) family.</text>
</comment>
<evidence type="ECO:0000256" key="1">
    <source>
        <dbReference type="ARBA" id="ARBA00022448"/>
    </source>
</evidence>